<dbReference type="PROSITE" id="PS51186">
    <property type="entry name" value="GNAT"/>
    <property type="match status" value="1"/>
</dbReference>
<evidence type="ECO:0000313" key="4">
    <source>
        <dbReference type="EMBL" id="SDH16713.1"/>
    </source>
</evidence>
<gene>
    <name evidence="4" type="ORF">SAMN04487996_1306</name>
</gene>
<dbReference type="InterPro" id="IPR016181">
    <property type="entry name" value="Acyl_CoA_acyltransferase"/>
</dbReference>
<keyword evidence="5" id="KW-1185">Reference proteome</keyword>
<evidence type="ECO:0000256" key="2">
    <source>
        <dbReference type="ARBA" id="ARBA00023315"/>
    </source>
</evidence>
<keyword evidence="4" id="KW-0689">Ribosomal protein</keyword>
<reference evidence="5" key="1">
    <citation type="submission" date="2016-10" db="EMBL/GenBank/DDBJ databases">
        <authorList>
            <person name="Varghese N."/>
            <person name="Submissions S."/>
        </authorList>
    </citation>
    <scope>NUCLEOTIDE SEQUENCE [LARGE SCALE GENOMIC DNA]</scope>
    <source>
        <strain evidence="5">DSM 25329</strain>
    </source>
</reference>
<dbReference type="PANTHER" id="PTHR43877">
    <property type="entry name" value="AMINOALKYLPHOSPHONATE N-ACETYLTRANSFERASE-RELATED-RELATED"/>
    <property type="match status" value="1"/>
</dbReference>
<dbReference type="RefSeq" id="WP_090157461.1">
    <property type="nucleotide sequence ID" value="NZ_FNAN01000030.1"/>
</dbReference>
<protein>
    <submittedName>
        <fullName evidence="4">Ribosomal protein S18 acetylase RimI</fullName>
    </submittedName>
</protein>
<dbReference type="GO" id="GO:0005840">
    <property type="term" value="C:ribosome"/>
    <property type="evidence" value="ECO:0007669"/>
    <property type="project" value="UniProtKB-KW"/>
</dbReference>
<keyword evidence="2" id="KW-0012">Acyltransferase</keyword>
<sequence>MPSFATLQASVEDIPTIITIQEKTWEPTYRDILSKEQIDYMFEKIYSPEALTHQMQSGQQFLILLADETPVGFSAVSEEHAGKFKLHKIYVLPATQGTGAGKYLLQETENFVKSKGGTVLSLNVNRYNKARSFYEKMGFRVVDEQDIPIGPYWMNDYILEKALN</sequence>
<dbReference type="SUPFAM" id="SSF55729">
    <property type="entry name" value="Acyl-CoA N-acyltransferases (Nat)"/>
    <property type="match status" value="1"/>
</dbReference>
<proteinExistence type="predicted"/>
<dbReference type="GO" id="GO:0016747">
    <property type="term" value="F:acyltransferase activity, transferring groups other than amino-acyl groups"/>
    <property type="evidence" value="ECO:0007669"/>
    <property type="project" value="InterPro"/>
</dbReference>
<dbReference type="Pfam" id="PF13673">
    <property type="entry name" value="Acetyltransf_10"/>
    <property type="match status" value="1"/>
</dbReference>
<dbReference type="OrthoDB" id="9800604at2"/>
<dbReference type="InterPro" id="IPR050832">
    <property type="entry name" value="Bact_Acetyltransf"/>
</dbReference>
<dbReference type="Gene3D" id="3.40.630.30">
    <property type="match status" value="1"/>
</dbReference>
<dbReference type="CDD" id="cd04301">
    <property type="entry name" value="NAT_SF"/>
    <property type="match status" value="1"/>
</dbReference>
<dbReference type="STRING" id="659014.SAMN04487996_1306"/>
<keyword evidence="1" id="KW-0808">Transferase</keyword>
<feature type="domain" description="N-acetyltransferase" evidence="3">
    <location>
        <begin position="4"/>
        <end position="164"/>
    </location>
</feature>
<keyword evidence="4" id="KW-0687">Ribonucleoprotein</keyword>
<evidence type="ECO:0000259" key="3">
    <source>
        <dbReference type="PROSITE" id="PS51186"/>
    </source>
</evidence>
<evidence type="ECO:0000313" key="5">
    <source>
        <dbReference type="Proteomes" id="UP000198748"/>
    </source>
</evidence>
<dbReference type="AlphaFoldDB" id="A0A1G8A753"/>
<dbReference type="PANTHER" id="PTHR43877:SF2">
    <property type="entry name" value="AMINOALKYLPHOSPHONATE N-ACETYLTRANSFERASE-RELATED"/>
    <property type="match status" value="1"/>
</dbReference>
<name>A0A1G8A753_9BACT</name>
<organism evidence="4 5">
    <name type="scientific">Dyadobacter soli</name>
    <dbReference type="NCBI Taxonomy" id="659014"/>
    <lineage>
        <taxon>Bacteria</taxon>
        <taxon>Pseudomonadati</taxon>
        <taxon>Bacteroidota</taxon>
        <taxon>Cytophagia</taxon>
        <taxon>Cytophagales</taxon>
        <taxon>Spirosomataceae</taxon>
        <taxon>Dyadobacter</taxon>
    </lineage>
</organism>
<evidence type="ECO:0000256" key="1">
    <source>
        <dbReference type="ARBA" id="ARBA00022679"/>
    </source>
</evidence>
<dbReference type="EMBL" id="FNAN01000030">
    <property type="protein sequence ID" value="SDH16713.1"/>
    <property type="molecule type" value="Genomic_DNA"/>
</dbReference>
<dbReference type="Proteomes" id="UP000198748">
    <property type="component" value="Unassembled WGS sequence"/>
</dbReference>
<dbReference type="InterPro" id="IPR000182">
    <property type="entry name" value="GNAT_dom"/>
</dbReference>
<accession>A0A1G8A753</accession>